<dbReference type="Proteomes" id="UP000002668">
    <property type="component" value="Genome"/>
</dbReference>
<evidence type="ECO:0000313" key="3">
    <source>
        <dbReference type="Proteomes" id="UP000002668"/>
    </source>
</evidence>
<dbReference type="VEuPathDB" id="FungiDB:Lema_uP124800.1"/>
<sequence length="58" mass="6268">MSIRLAGSIQARTIVGNQPQYNNRVLAKACLNHLEASTPTSARSYASVRSPRTPRSIG</sequence>
<proteinExistence type="predicted"/>
<evidence type="ECO:0000313" key="2">
    <source>
        <dbReference type="EMBL" id="CCT61076.1"/>
    </source>
</evidence>
<reference evidence="2 3" key="1">
    <citation type="journal article" date="2011" name="Nat. Commun.">
        <title>Effector diversification within compartments of the Leptosphaeria maculans genome affected by Repeat-Induced Point mutations.</title>
        <authorList>
            <person name="Rouxel T."/>
            <person name="Grandaubert J."/>
            <person name="Hane J.K."/>
            <person name="Hoede C."/>
            <person name="van de Wouw A.P."/>
            <person name="Couloux A."/>
            <person name="Dominguez V."/>
            <person name="Anthouard V."/>
            <person name="Bally P."/>
            <person name="Bourras S."/>
            <person name="Cozijnsen A.J."/>
            <person name="Ciuffetti L.M."/>
            <person name="Degrave A."/>
            <person name="Dilmaghani A."/>
            <person name="Duret L."/>
            <person name="Fudal I."/>
            <person name="Goodwin S.B."/>
            <person name="Gout L."/>
            <person name="Glaser N."/>
            <person name="Linglin J."/>
            <person name="Kema G.H.J."/>
            <person name="Lapalu N."/>
            <person name="Lawrence C.B."/>
            <person name="May K."/>
            <person name="Meyer M."/>
            <person name="Ollivier B."/>
            <person name="Poulain J."/>
            <person name="Schoch C.L."/>
            <person name="Simon A."/>
            <person name="Spatafora J.W."/>
            <person name="Stachowiak A."/>
            <person name="Turgeon B.G."/>
            <person name="Tyler B.M."/>
            <person name="Vincent D."/>
            <person name="Weissenbach J."/>
            <person name="Amselem J."/>
            <person name="Quesneville H."/>
            <person name="Oliver R.P."/>
            <person name="Wincker P."/>
            <person name="Balesdent M.-H."/>
            <person name="Howlett B.J."/>
        </authorList>
    </citation>
    <scope>NUCLEOTIDE SEQUENCE [LARGE SCALE GENOMIC DNA]</scope>
    <source>
        <strain evidence="3">JN3 / isolate v23.1.3 / race Av1-4-5-6-7-8</strain>
    </source>
</reference>
<evidence type="ECO:0000256" key="1">
    <source>
        <dbReference type="SAM" id="MobiDB-lite"/>
    </source>
</evidence>
<dbReference type="InParanoid" id="M1Z7L8"/>
<accession>M1Z7L8</accession>
<dbReference type="EMBL" id="FP929064">
    <property type="protein sequence ID" value="CCT61076.1"/>
    <property type="molecule type" value="Genomic_DNA"/>
</dbReference>
<name>M1Z7L8_LEPMJ</name>
<feature type="region of interest" description="Disordered" evidence="1">
    <location>
        <begin position="38"/>
        <end position="58"/>
    </location>
</feature>
<organism evidence="2 3">
    <name type="scientific">Leptosphaeria maculans (strain JN3 / isolate v23.1.3 / race Av1-4-5-6-7-8)</name>
    <name type="common">Blackleg fungus</name>
    <name type="synonym">Phoma lingam</name>
    <dbReference type="NCBI Taxonomy" id="985895"/>
    <lineage>
        <taxon>Eukaryota</taxon>
        <taxon>Fungi</taxon>
        <taxon>Dikarya</taxon>
        <taxon>Ascomycota</taxon>
        <taxon>Pezizomycotina</taxon>
        <taxon>Dothideomycetes</taxon>
        <taxon>Pleosporomycetidae</taxon>
        <taxon>Pleosporales</taxon>
        <taxon>Pleosporineae</taxon>
        <taxon>Leptosphaeriaceae</taxon>
        <taxon>Plenodomus</taxon>
        <taxon>Plenodomus lingam/Leptosphaeria maculans species complex</taxon>
    </lineage>
</organism>
<keyword evidence="3" id="KW-1185">Reference proteome</keyword>
<protein>
    <submittedName>
        <fullName evidence="2">Uncharacterized protein</fullName>
    </submittedName>
</protein>
<dbReference type="AlphaFoldDB" id="M1Z7L8"/>
<gene>
    <name evidence="2" type="ORF">Lema_uP124800.1</name>
</gene>